<protein>
    <submittedName>
        <fullName evidence="2">Uncharacterized protein</fullName>
    </submittedName>
</protein>
<proteinExistence type="predicted"/>
<name>T0AUC3_9RHOO</name>
<dbReference type="PATRIC" id="fig|1348657.5.peg.1116"/>
<organism evidence="2 3">
    <name type="scientific">Thauera terpenica 58Eu</name>
    <dbReference type="NCBI Taxonomy" id="1348657"/>
    <lineage>
        <taxon>Bacteria</taxon>
        <taxon>Pseudomonadati</taxon>
        <taxon>Pseudomonadota</taxon>
        <taxon>Betaproteobacteria</taxon>
        <taxon>Rhodocyclales</taxon>
        <taxon>Zoogloeaceae</taxon>
        <taxon>Thauera</taxon>
    </lineage>
</organism>
<comment type="caution">
    <text evidence="2">The sequence shown here is derived from an EMBL/GenBank/DDBJ whole genome shotgun (WGS) entry which is preliminary data.</text>
</comment>
<feature type="region of interest" description="Disordered" evidence="1">
    <location>
        <begin position="1"/>
        <end position="24"/>
    </location>
</feature>
<accession>T0AUC3</accession>
<reference evidence="2 3" key="1">
    <citation type="submission" date="2013-06" db="EMBL/GenBank/DDBJ databases">
        <title>Draft genome sequence of Thauera terpenica.</title>
        <authorList>
            <person name="Liu B."/>
            <person name="Frostegard A.H."/>
            <person name="Shapleigh J.P."/>
        </authorList>
    </citation>
    <scope>NUCLEOTIDE SEQUENCE [LARGE SCALE GENOMIC DNA]</scope>
    <source>
        <strain evidence="2 3">58Eu</strain>
    </source>
</reference>
<evidence type="ECO:0000313" key="3">
    <source>
        <dbReference type="Proteomes" id="UP000015455"/>
    </source>
</evidence>
<dbReference type="Proteomes" id="UP000015455">
    <property type="component" value="Unassembled WGS sequence"/>
</dbReference>
<sequence length="74" mass="8514">MEGMMRQIKEDNANDCQNGADQIRTGHLGGAEPYLVIGRYSHLKQVALAVEEEKRYRSLNWLQKLIYHITKPAD</sequence>
<dbReference type="AlphaFoldDB" id="T0AUC3"/>
<evidence type="ECO:0000256" key="1">
    <source>
        <dbReference type="SAM" id="MobiDB-lite"/>
    </source>
</evidence>
<dbReference type="EMBL" id="ATJV01000045">
    <property type="protein sequence ID" value="EPZ16444.1"/>
    <property type="molecule type" value="Genomic_DNA"/>
</dbReference>
<keyword evidence="3" id="KW-1185">Reference proteome</keyword>
<evidence type="ECO:0000313" key="2">
    <source>
        <dbReference type="EMBL" id="EPZ16444.1"/>
    </source>
</evidence>
<gene>
    <name evidence="2" type="ORF">M622_12880</name>
</gene>